<feature type="active site" description="Nucleophile" evidence="11">
    <location>
        <position position="173"/>
    </location>
</feature>
<dbReference type="GO" id="GO:0005886">
    <property type="term" value="C:plasma membrane"/>
    <property type="evidence" value="ECO:0007669"/>
    <property type="project" value="UniProtKB-SubCell"/>
</dbReference>
<comment type="cofactor">
    <cofactor evidence="11">
        <name>FMN</name>
        <dbReference type="ChEBI" id="CHEBI:58210"/>
    </cofactor>
    <text evidence="11">Binds 1 FMN per subunit.</text>
</comment>
<feature type="binding site" evidence="11">
    <location>
        <position position="65"/>
    </location>
    <ligand>
        <name>substrate</name>
    </ligand>
</feature>
<dbReference type="PANTHER" id="PTHR48109">
    <property type="entry name" value="DIHYDROOROTATE DEHYDROGENASE (QUINONE), MITOCHONDRIAL-RELATED"/>
    <property type="match status" value="1"/>
</dbReference>
<evidence type="ECO:0000256" key="5">
    <source>
        <dbReference type="ARBA" id="ARBA00022630"/>
    </source>
</evidence>
<dbReference type="InterPro" id="IPR005719">
    <property type="entry name" value="Dihydroorotate_DH_2"/>
</dbReference>
<keyword evidence="9 11" id="KW-0472">Membrane</keyword>
<comment type="function">
    <text evidence="1 11">Catalyzes the conversion of dihydroorotate to orotate with quinone as electron acceptor.</text>
</comment>
<keyword evidence="7 11" id="KW-0665">Pyrimidine biosynthesis</keyword>
<dbReference type="CDD" id="cd04738">
    <property type="entry name" value="DHOD_2_like"/>
    <property type="match status" value="1"/>
</dbReference>
<protein>
    <recommendedName>
        <fullName evidence="11">Dihydroorotate dehydrogenase (quinone)</fullName>
        <ecNumber evidence="11">1.3.5.2</ecNumber>
    </recommendedName>
    <alternativeName>
        <fullName evidence="11">DHOdehase</fullName>
        <shortName evidence="11">DHOD</shortName>
        <shortName evidence="11">DHODase</shortName>
    </alternativeName>
    <alternativeName>
        <fullName evidence="11">Dihydroorotate oxidase</fullName>
    </alternativeName>
</protein>
<dbReference type="GO" id="GO:0044205">
    <property type="term" value="P:'de novo' UMP biosynthetic process"/>
    <property type="evidence" value="ECO:0007669"/>
    <property type="project" value="UniProtKB-UniRule"/>
</dbReference>
<dbReference type="SUPFAM" id="SSF51395">
    <property type="entry name" value="FMN-linked oxidoreductases"/>
    <property type="match status" value="1"/>
</dbReference>
<keyword evidence="6 11" id="KW-0288">FMN</keyword>
<dbReference type="EMBL" id="LGSZ01000025">
    <property type="protein sequence ID" value="KPH81968.1"/>
    <property type="molecule type" value="Genomic_DNA"/>
</dbReference>
<comment type="catalytic activity">
    <reaction evidence="10 11">
        <text>(S)-dihydroorotate + a quinone = orotate + a quinol</text>
        <dbReference type="Rhea" id="RHEA:30187"/>
        <dbReference type="ChEBI" id="CHEBI:24646"/>
        <dbReference type="ChEBI" id="CHEBI:30839"/>
        <dbReference type="ChEBI" id="CHEBI:30864"/>
        <dbReference type="ChEBI" id="CHEBI:132124"/>
        <dbReference type="EC" id="1.3.5.2"/>
    </reaction>
</comment>
<evidence type="ECO:0000256" key="2">
    <source>
        <dbReference type="ARBA" id="ARBA00004370"/>
    </source>
</evidence>
<comment type="pathway">
    <text evidence="3 11">Pyrimidine metabolism; UMP biosynthesis via de novo pathway; orotate from (S)-dihydroorotate (quinone route): step 1/1.</text>
</comment>
<evidence type="ECO:0000256" key="9">
    <source>
        <dbReference type="ARBA" id="ARBA00023136"/>
    </source>
</evidence>
<dbReference type="PROSITE" id="PS00911">
    <property type="entry name" value="DHODEHASE_1"/>
    <property type="match status" value="1"/>
</dbReference>
<feature type="binding site" evidence="11">
    <location>
        <begin position="110"/>
        <end position="114"/>
    </location>
    <ligand>
        <name>substrate</name>
    </ligand>
</feature>
<dbReference type="PANTHER" id="PTHR48109:SF4">
    <property type="entry name" value="DIHYDROOROTATE DEHYDROGENASE (QUINONE), MITOCHONDRIAL"/>
    <property type="match status" value="1"/>
</dbReference>
<dbReference type="OrthoDB" id="9802377at2"/>
<feature type="binding site" evidence="11">
    <location>
        <position position="175"/>
    </location>
    <ligand>
        <name>substrate</name>
    </ligand>
</feature>
<dbReference type="NCBIfam" id="NF003652">
    <property type="entry name" value="PRK05286.2-5"/>
    <property type="match status" value="1"/>
</dbReference>
<dbReference type="NCBIfam" id="TIGR01036">
    <property type="entry name" value="pyrD_sub2"/>
    <property type="match status" value="1"/>
</dbReference>
<feature type="binding site" evidence="11">
    <location>
        <position position="85"/>
    </location>
    <ligand>
        <name>FMN</name>
        <dbReference type="ChEBI" id="CHEBI:58210"/>
    </ligand>
</feature>
<evidence type="ECO:0000256" key="8">
    <source>
        <dbReference type="ARBA" id="ARBA00023002"/>
    </source>
</evidence>
<organism evidence="13 14">
    <name type="scientific">Bosea vaviloviae</name>
    <dbReference type="NCBI Taxonomy" id="1526658"/>
    <lineage>
        <taxon>Bacteria</taxon>
        <taxon>Pseudomonadati</taxon>
        <taxon>Pseudomonadota</taxon>
        <taxon>Alphaproteobacteria</taxon>
        <taxon>Hyphomicrobiales</taxon>
        <taxon>Boseaceae</taxon>
        <taxon>Bosea</taxon>
    </lineage>
</organism>
<feature type="binding site" evidence="11">
    <location>
        <begin position="61"/>
        <end position="65"/>
    </location>
    <ligand>
        <name>FMN</name>
        <dbReference type="ChEBI" id="CHEBI:58210"/>
    </ligand>
</feature>
<feature type="binding site" evidence="11">
    <location>
        <position position="294"/>
    </location>
    <ligand>
        <name>FMN</name>
        <dbReference type="ChEBI" id="CHEBI:58210"/>
    </ligand>
</feature>
<dbReference type="NCBIfam" id="NF003645">
    <property type="entry name" value="PRK05286.1-2"/>
    <property type="match status" value="1"/>
</dbReference>
<keyword evidence="5 11" id="KW-0285">Flavoprotein</keyword>
<feature type="binding site" evidence="11">
    <location>
        <position position="214"/>
    </location>
    <ligand>
        <name>FMN</name>
        <dbReference type="ChEBI" id="CHEBI:58210"/>
    </ligand>
</feature>
<gene>
    <name evidence="11" type="primary">pyrD</name>
    <name evidence="13" type="ORF">AE618_06180</name>
</gene>
<feature type="domain" description="Dihydroorotate dehydrogenase catalytic" evidence="12">
    <location>
        <begin position="44"/>
        <end position="334"/>
    </location>
</feature>
<dbReference type="GO" id="GO:0106430">
    <property type="term" value="F:dihydroorotate dehydrogenase (quinone) activity"/>
    <property type="evidence" value="ECO:0007669"/>
    <property type="project" value="UniProtKB-EC"/>
</dbReference>
<evidence type="ECO:0000313" key="14">
    <source>
        <dbReference type="Proteomes" id="UP000037822"/>
    </source>
</evidence>
<proteinExistence type="inferred from homology"/>
<comment type="subunit">
    <text evidence="11">Monomer.</text>
</comment>
<evidence type="ECO:0000313" key="13">
    <source>
        <dbReference type="EMBL" id="KPH81968.1"/>
    </source>
</evidence>
<dbReference type="Proteomes" id="UP000037822">
    <property type="component" value="Unassembled WGS sequence"/>
</dbReference>
<dbReference type="UniPathway" id="UPA00070">
    <property type="reaction ID" value="UER00946"/>
</dbReference>
<evidence type="ECO:0000256" key="11">
    <source>
        <dbReference type="HAMAP-Rule" id="MF_00225"/>
    </source>
</evidence>
<reference evidence="13 14" key="1">
    <citation type="submission" date="2015-07" db="EMBL/GenBank/DDBJ databases">
        <title>Whole genome sequencing of Bosea vaviloviae isolated from cave pool.</title>
        <authorList>
            <person name="Tan N.E.H."/>
            <person name="Lee Y.P."/>
            <person name="Gan H.M."/>
            <person name="Barton H."/>
            <person name="Savka M.A."/>
        </authorList>
    </citation>
    <scope>NUCLEOTIDE SEQUENCE [LARGE SCALE GENOMIC DNA]</scope>
    <source>
        <strain evidence="13 14">SD260</strain>
    </source>
</reference>
<dbReference type="PATRIC" id="fig|1526658.3.peg.5632"/>
<feature type="binding site" evidence="11">
    <location>
        <position position="170"/>
    </location>
    <ligand>
        <name>substrate</name>
    </ligand>
</feature>
<feature type="binding site" evidence="11">
    <location>
        <position position="242"/>
    </location>
    <ligand>
        <name>FMN</name>
        <dbReference type="ChEBI" id="CHEBI:58210"/>
    </ligand>
</feature>
<name>A0A0N1F5C5_9HYPH</name>
<comment type="subcellular location">
    <subcellularLocation>
        <location evidence="11">Cell membrane</location>
        <topology evidence="11">Peripheral membrane protein</topology>
    </subcellularLocation>
    <subcellularLocation>
        <location evidence="2">Membrane</location>
    </subcellularLocation>
</comment>
<dbReference type="InterPro" id="IPR001295">
    <property type="entry name" value="Dihydroorotate_DH_CS"/>
</dbReference>
<evidence type="ECO:0000256" key="4">
    <source>
        <dbReference type="ARBA" id="ARBA00005359"/>
    </source>
</evidence>
<feature type="binding site" evidence="11">
    <location>
        <position position="170"/>
    </location>
    <ligand>
        <name>FMN</name>
        <dbReference type="ChEBI" id="CHEBI:58210"/>
    </ligand>
</feature>
<dbReference type="HAMAP" id="MF_00225">
    <property type="entry name" value="DHO_dh_type2"/>
    <property type="match status" value="1"/>
</dbReference>
<evidence type="ECO:0000256" key="7">
    <source>
        <dbReference type="ARBA" id="ARBA00022975"/>
    </source>
</evidence>
<feature type="binding site" evidence="11">
    <location>
        <position position="265"/>
    </location>
    <ligand>
        <name>FMN</name>
        <dbReference type="ChEBI" id="CHEBI:58210"/>
    </ligand>
</feature>
<comment type="caution">
    <text evidence="13">The sequence shown here is derived from an EMBL/GenBank/DDBJ whole genome shotgun (WGS) entry which is preliminary data.</text>
</comment>
<accession>A0A0N1F5C5</accession>
<dbReference type="Gene3D" id="3.20.20.70">
    <property type="entry name" value="Aldolase class I"/>
    <property type="match status" value="1"/>
</dbReference>
<feature type="binding site" evidence="11">
    <location>
        <begin position="315"/>
        <end position="316"/>
    </location>
    <ligand>
        <name>FMN</name>
        <dbReference type="ChEBI" id="CHEBI:58210"/>
    </ligand>
</feature>
<dbReference type="AlphaFoldDB" id="A0A0N1F5C5"/>
<comment type="similarity">
    <text evidence="4 11">Belongs to the dihydroorotate dehydrogenase family. Type 2 subfamily.</text>
</comment>
<evidence type="ECO:0000256" key="3">
    <source>
        <dbReference type="ARBA" id="ARBA00005161"/>
    </source>
</evidence>
<feature type="binding site" evidence="11">
    <location>
        <position position="139"/>
    </location>
    <ligand>
        <name>FMN</name>
        <dbReference type="ChEBI" id="CHEBI:58210"/>
    </ligand>
</feature>
<dbReference type="PROSITE" id="PS00912">
    <property type="entry name" value="DHODEHASE_2"/>
    <property type="match status" value="1"/>
</dbReference>
<dbReference type="InterPro" id="IPR050074">
    <property type="entry name" value="DHO_dehydrogenase"/>
</dbReference>
<keyword evidence="14" id="KW-1185">Reference proteome</keyword>
<dbReference type="GO" id="GO:0006207">
    <property type="term" value="P:'de novo' pyrimidine nucleobase biosynthetic process"/>
    <property type="evidence" value="ECO:0007669"/>
    <property type="project" value="UniProtKB-UniRule"/>
</dbReference>
<keyword evidence="11" id="KW-1003">Cell membrane</keyword>
<dbReference type="InterPro" id="IPR005720">
    <property type="entry name" value="Dihydroorotate_DH_cat"/>
</dbReference>
<dbReference type="GO" id="GO:0005737">
    <property type="term" value="C:cytoplasm"/>
    <property type="evidence" value="ECO:0007669"/>
    <property type="project" value="InterPro"/>
</dbReference>
<dbReference type="InterPro" id="IPR013785">
    <property type="entry name" value="Aldolase_TIM"/>
</dbReference>
<dbReference type="RefSeq" id="WP_054208157.1">
    <property type="nucleotide sequence ID" value="NZ_LGSZ01000025.1"/>
</dbReference>
<evidence type="ECO:0000259" key="12">
    <source>
        <dbReference type="Pfam" id="PF01180"/>
    </source>
</evidence>
<dbReference type="EC" id="1.3.5.2" evidence="11"/>
<evidence type="ECO:0000256" key="10">
    <source>
        <dbReference type="ARBA" id="ARBA00048639"/>
    </source>
</evidence>
<sequence length="362" mass="37713">MIGSLFNLARPLIHRMDAETAHRLTVAALAAAPSLRPAADDPVLATEAFGLSFSNPVGLAAGFDKHAEAVDGALGLGFGFVEVGGVTPLPQPGNPKPRVFRLIEDAAVINRYGLNSDGMEVVAQRLAARRARGGIVGVNLGANKESADRAADYAVLTRRLPPVTDFLTVNVSSPNTPGLRDLQAESALDDLIARAIEARDEAANGGRRTPMLLKIAPDLTLPELDGMVAVARRRGIDGMIVSNTTIARAETLRSPAKNETGGLSGKPLFTASTRLLAETFLRVERQFPLIGVGGIDSAATAFAKIRAGADLVQFYSAMVFQGPGLVKAVKAGLAAEARKAGLSKLAAMVGRDAAAIARGEAI</sequence>
<dbReference type="Pfam" id="PF01180">
    <property type="entry name" value="DHO_dh"/>
    <property type="match status" value="1"/>
</dbReference>
<feature type="binding site" evidence="11">
    <location>
        <begin position="243"/>
        <end position="244"/>
    </location>
    <ligand>
        <name>substrate</name>
    </ligand>
</feature>
<keyword evidence="8 11" id="KW-0560">Oxidoreductase</keyword>
<evidence type="ECO:0000256" key="6">
    <source>
        <dbReference type="ARBA" id="ARBA00022643"/>
    </source>
</evidence>
<evidence type="ECO:0000256" key="1">
    <source>
        <dbReference type="ARBA" id="ARBA00003125"/>
    </source>
</evidence>